<protein>
    <submittedName>
        <fullName evidence="3">Uncharacterized protein</fullName>
    </submittedName>
</protein>
<gene>
    <name evidence="3" type="ORF">SAMN06264365_11028</name>
</gene>
<keyword evidence="2" id="KW-0732">Signal</keyword>
<organism evidence="3 4">
    <name type="scientific">Actinoplanes regularis</name>
    <dbReference type="NCBI Taxonomy" id="52697"/>
    <lineage>
        <taxon>Bacteria</taxon>
        <taxon>Bacillati</taxon>
        <taxon>Actinomycetota</taxon>
        <taxon>Actinomycetes</taxon>
        <taxon>Micromonosporales</taxon>
        <taxon>Micromonosporaceae</taxon>
        <taxon>Actinoplanes</taxon>
    </lineage>
</organism>
<reference evidence="3 4" key="1">
    <citation type="submission" date="2017-06" db="EMBL/GenBank/DDBJ databases">
        <authorList>
            <person name="Kim H.J."/>
            <person name="Triplett B.A."/>
        </authorList>
    </citation>
    <scope>NUCLEOTIDE SEQUENCE [LARGE SCALE GENOMIC DNA]</scope>
    <source>
        <strain evidence="3 4">DSM 43151</strain>
    </source>
</reference>
<feature type="signal peptide" evidence="2">
    <location>
        <begin position="1"/>
        <end position="25"/>
    </location>
</feature>
<proteinExistence type="predicted"/>
<dbReference type="Proteomes" id="UP000198415">
    <property type="component" value="Unassembled WGS sequence"/>
</dbReference>
<feature type="chain" id="PRO_5013371527" evidence="2">
    <location>
        <begin position="26"/>
        <end position="206"/>
    </location>
</feature>
<feature type="compositionally biased region" description="Basic and acidic residues" evidence="1">
    <location>
        <begin position="127"/>
        <end position="146"/>
    </location>
</feature>
<accession>A0A239BMM0</accession>
<evidence type="ECO:0000256" key="1">
    <source>
        <dbReference type="SAM" id="MobiDB-lite"/>
    </source>
</evidence>
<dbReference type="AlphaFoldDB" id="A0A239BMM0"/>
<evidence type="ECO:0000313" key="4">
    <source>
        <dbReference type="Proteomes" id="UP000198415"/>
    </source>
</evidence>
<sequence length="206" mass="22765">MDKLRRLLMNGIGLATGAFIGVAPAAATPPTDHVPAGIGSIGSGAKAPGGNKPIFANQAAGKSFAAYGAKSIPDQEALQVPPDEEPPGSTEPDWWKYEFPNRKYTPDWDKPSQKPPDTEPPSSTEPDWWKYEFPNRKYTPDWDKPSQKPTGEKPPSSTEPDWWKYEFPNRKYTPDWDKPNSGQFENPPQSDNSEPPGFEPPPGGFR</sequence>
<name>A0A239BMM0_9ACTN</name>
<feature type="region of interest" description="Disordered" evidence="1">
    <location>
        <begin position="73"/>
        <end position="206"/>
    </location>
</feature>
<evidence type="ECO:0000256" key="2">
    <source>
        <dbReference type="SAM" id="SignalP"/>
    </source>
</evidence>
<dbReference type="RefSeq" id="WP_143232523.1">
    <property type="nucleotide sequence ID" value="NZ_BOMU01000062.1"/>
</dbReference>
<feature type="compositionally biased region" description="Basic and acidic residues" evidence="1">
    <location>
        <begin position="161"/>
        <end position="178"/>
    </location>
</feature>
<keyword evidence="4" id="KW-1185">Reference proteome</keyword>
<feature type="compositionally biased region" description="Polar residues" evidence="1">
    <location>
        <begin position="180"/>
        <end position="193"/>
    </location>
</feature>
<dbReference type="EMBL" id="FZNR01000010">
    <property type="protein sequence ID" value="SNS09395.1"/>
    <property type="molecule type" value="Genomic_DNA"/>
</dbReference>
<evidence type="ECO:0000313" key="3">
    <source>
        <dbReference type="EMBL" id="SNS09395.1"/>
    </source>
</evidence>
<feature type="compositionally biased region" description="Basic and acidic residues" evidence="1">
    <location>
        <begin position="93"/>
        <end position="112"/>
    </location>
</feature>
<feature type="compositionally biased region" description="Pro residues" evidence="1">
    <location>
        <begin position="197"/>
        <end position="206"/>
    </location>
</feature>